<accession>A0A561D621</accession>
<dbReference type="InterPro" id="IPR001296">
    <property type="entry name" value="Glyco_trans_1"/>
</dbReference>
<dbReference type="EMBL" id="VIVN01000008">
    <property type="protein sequence ID" value="TWD98891.1"/>
    <property type="molecule type" value="Genomic_DNA"/>
</dbReference>
<dbReference type="Proteomes" id="UP000319671">
    <property type="component" value="Unassembled WGS sequence"/>
</dbReference>
<dbReference type="CDD" id="cd03812">
    <property type="entry name" value="GT4_CapH-like"/>
    <property type="match status" value="1"/>
</dbReference>
<keyword evidence="3" id="KW-0808">Transferase</keyword>
<reference evidence="3 4" key="1">
    <citation type="submission" date="2019-06" db="EMBL/GenBank/DDBJ databases">
        <title>Sorghum-associated microbial communities from plants grown in Nebraska, USA.</title>
        <authorList>
            <person name="Schachtman D."/>
        </authorList>
    </citation>
    <scope>NUCLEOTIDE SEQUENCE [LARGE SCALE GENOMIC DNA]</scope>
    <source>
        <strain evidence="3 4">2482</strain>
    </source>
</reference>
<keyword evidence="4" id="KW-1185">Reference proteome</keyword>
<evidence type="ECO:0000259" key="2">
    <source>
        <dbReference type="Pfam" id="PF13579"/>
    </source>
</evidence>
<proteinExistence type="predicted"/>
<dbReference type="Pfam" id="PF13579">
    <property type="entry name" value="Glyco_trans_4_4"/>
    <property type="match status" value="1"/>
</dbReference>
<dbReference type="AlphaFoldDB" id="A0A561D621"/>
<evidence type="ECO:0000313" key="4">
    <source>
        <dbReference type="Proteomes" id="UP000319671"/>
    </source>
</evidence>
<dbReference type="Pfam" id="PF00534">
    <property type="entry name" value="Glycos_transf_1"/>
    <property type="match status" value="1"/>
</dbReference>
<name>A0A561D621_9BACI</name>
<evidence type="ECO:0000313" key="3">
    <source>
        <dbReference type="EMBL" id="TWD98891.1"/>
    </source>
</evidence>
<dbReference type="RefSeq" id="WP_144566327.1">
    <property type="nucleotide sequence ID" value="NZ_VIVN01000008.1"/>
</dbReference>
<evidence type="ECO:0000259" key="1">
    <source>
        <dbReference type="Pfam" id="PF00534"/>
    </source>
</evidence>
<gene>
    <name evidence="3" type="ORF">FB550_108146</name>
</gene>
<dbReference type="GO" id="GO:0016757">
    <property type="term" value="F:glycosyltransferase activity"/>
    <property type="evidence" value="ECO:0007669"/>
    <property type="project" value="InterPro"/>
</dbReference>
<dbReference type="SUPFAM" id="SSF53756">
    <property type="entry name" value="UDP-Glycosyltransferase/glycogen phosphorylase"/>
    <property type="match status" value="1"/>
</dbReference>
<feature type="domain" description="Glycosyltransferase subfamily 4-like N-terminal" evidence="2">
    <location>
        <begin position="17"/>
        <end position="124"/>
    </location>
</feature>
<protein>
    <submittedName>
        <fullName evidence="3">Glycosyltransferase involved in cell wall biosynthesis</fullName>
    </submittedName>
</protein>
<feature type="domain" description="Glycosyl transferase family 1" evidence="1">
    <location>
        <begin position="187"/>
        <end position="302"/>
    </location>
</feature>
<dbReference type="Gene3D" id="3.40.50.2000">
    <property type="entry name" value="Glycogen Phosphorylase B"/>
    <property type="match status" value="2"/>
</dbReference>
<dbReference type="InterPro" id="IPR028098">
    <property type="entry name" value="Glyco_trans_4-like_N"/>
</dbReference>
<organism evidence="3 4">
    <name type="scientific">Neobacillus bataviensis</name>
    <dbReference type="NCBI Taxonomy" id="220685"/>
    <lineage>
        <taxon>Bacteria</taxon>
        <taxon>Bacillati</taxon>
        <taxon>Bacillota</taxon>
        <taxon>Bacilli</taxon>
        <taxon>Bacillales</taxon>
        <taxon>Bacillaceae</taxon>
        <taxon>Neobacillus</taxon>
    </lineage>
</organism>
<sequence>MSKPIRVLHVVVNMNRGGAETLIMNLYRNIDRTKVQFDFLTCREGVFDNEIKELGGKIHRIPYINDVGPFGYIKALNDFFSNHNDYLIVHSHLNQMSGVVVRAAKKNGIKYCISHSHNTGGEGGIITKGYKWYSGLFIPLNSNYTFACSQAAAKWLFGKKADEAKLLNNGIEPEMFSFSPEIRLMKRKELGISDQLVIGHVGRFNKQKNHKFLVEVFAELVKRKPNSLLLLCGDGVLRQDIENRVNELNIRDKVKFLGIRSDIHQLLHAFDIFLFPSLHEGLPVTLIEAQAAGIPCLISDEITNEVDLGLGLMKFLSISNKDMWIAELNKFDAKKMDRNTPKIKKLREKGYDIKITAEWLQDFYLSNAR</sequence>
<dbReference type="PANTHER" id="PTHR45947:SF14">
    <property type="entry name" value="SLL1723 PROTEIN"/>
    <property type="match status" value="1"/>
</dbReference>
<comment type="caution">
    <text evidence="3">The sequence shown here is derived from an EMBL/GenBank/DDBJ whole genome shotgun (WGS) entry which is preliminary data.</text>
</comment>
<dbReference type="InterPro" id="IPR050194">
    <property type="entry name" value="Glycosyltransferase_grp1"/>
</dbReference>
<dbReference type="PANTHER" id="PTHR45947">
    <property type="entry name" value="SULFOQUINOVOSYL TRANSFERASE SQD2"/>
    <property type="match status" value="1"/>
</dbReference>